<dbReference type="PROSITE" id="PS50994">
    <property type="entry name" value="INTEGRASE"/>
    <property type="match status" value="1"/>
</dbReference>
<dbReference type="InterPro" id="IPR012337">
    <property type="entry name" value="RNaseH-like_sf"/>
</dbReference>
<feature type="region of interest" description="Disordered" evidence="1">
    <location>
        <begin position="22"/>
        <end position="41"/>
    </location>
</feature>
<sequence>MEADAEEPGLQIQGHFAGGEHLLEQGSHGSATPISVGQHPSLDPQAAQLARLEAGWSGCERLSRQDSEMELNQDPIGVKSDGPTETMERRQEVRENETTRERQEMTDRETTAPLADAVNQLSTLLTRVKISDGAESAIPPFDGTYSATQFFQTFDRKMEDASMGEQEKLLRLPNYLVRQPLELFRKLRLANRSYFQVRQILLDLYPESSEASFAKYFAMKLTGQANLETYYREKTAMGLQLGLPQEVILETLTEGLPFNDQRLVRVVPPENLGEWFRLVQRIHGPSVPATRSREDQPPTMSGPYHSTSRRPANADVDQSRRPTKKSGQCKRSQNHQFRLHHNQVKPETPQPDSPFETEPGGIRKISWGSRRGCGTKERNSVKDIKIVEKSLACAHYEMIRIRNGSTKIDIRDRLFMGRPFEVTGVDLMGPLYFRNGQKIWITLFTCAVYRAVHLELVEGLDATNFILALERFIHKRGRPVKIYSDNGTNFKRTNRLFTNLNWDKIAKYSCDKQIRWIFIPLSAPWWGGWWERLLETLICHVEAIINTIPLTYISETEDDLMPITPQMFIQTNFGSFDESHELSPDNTRQHFRKLQQIKRELKEIFHREYLAMLVQKGNETEGRRFLPGEVVLIGRDDQKRIFWPLGRILELYPGKDGRERVARVRTAKGEFVRPVKRLFSLELGSDISGENGHQFNIMETKCHYKNIRTNIVVFA</sequence>
<evidence type="ECO:0000259" key="2">
    <source>
        <dbReference type="PROSITE" id="PS50994"/>
    </source>
</evidence>
<dbReference type="InterPro" id="IPR036397">
    <property type="entry name" value="RNaseH_sf"/>
</dbReference>
<dbReference type="Gene3D" id="3.30.420.10">
    <property type="entry name" value="Ribonuclease H-like superfamily/Ribonuclease H"/>
    <property type="match status" value="1"/>
</dbReference>
<feature type="region of interest" description="Disordered" evidence="1">
    <location>
        <begin position="65"/>
        <end position="109"/>
    </location>
</feature>
<evidence type="ECO:0000313" key="3">
    <source>
        <dbReference type="EMBL" id="UYV70062.1"/>
    </source>
</evidence>
<feature type="domain" description="Integrase catalytic" evidence="2">
    <location>
        <begin position="415"/>
        <end position="592"/>
    </location>
</feature>
<dbReference type="Proteomes" id="UP001235939">
    <property type="component" value="Chromosome 07"/>
</dbReference>
<organism evidence="3 4">
    <name type="scientific">Cordylochernes scorpioides</name>
    <dbReference type="NCBI Taxonomy" id="51811"/>
    <lineage>
        <taxon>Eukaryota</taxon>
        <taxon>Metazoa</taxon>
        <taxon>Ecdysozoa</taxon>
        <taxon>Arthropoda</taxon>
        <taxon>Chelicerata</taxon>
        <taxon>Arachnida</taxon>
        <taxon>Pseudoscorpiones</taxon>
        <taxon>Cheliferoidea</taxon>
        <taxon>Chernetidae</taxon>
        <taxon>Cordylochernes</taxon>
    </lineage>
</organism>
<dbReference type="EMBL" id="CP092869">
    <property type="protein sequence ID" value="UYV70062.1"/>
    <property type="molecule type" value="Genomic_DNA"/>
</dbReference>
<name>A0ABY6KMG6_9ARAC</name>
<accession>A0ABY6KMG6</accession>
<gene>
    <name evidence="3" type="ORF">LAZ67_7001685</name>
</gene>
<evidence type="ECO:0000256" key="1">
    <source>
        <dbReference type="SAM" id="MobiDB-lite"/>
    </source>
</evidence>
<proteinExistence type="predicted"/>
<evidence type="ECO:0000313" key="4">
    <source>
        <dbReference type="Proteomes" id="UP001235939"/>
    </source>
</evidence>
<keyword evidence="4" id="KW-1185">Reference proteome</keyword>
<dbReference type="InterPro" id="IPR040676">
    <property type="entry name" value="DUF5641"/>
</dbReference>
<reference evidence="3 4" key="1">
    <citation type="submission" date="2022-01" db="EMBL/GenBank/DDBJ databases">
        <title>A chromosomal length assembly of Cordylochernes scorpioides.</title>
        <authorList>
            <person name="Zeh D."/>
            <person name="Zeh J."/>
        </authorList>
    </citation>
    <scope>NUCLEOTIDE SEQUENCE [LARGE SCALE GENOMIC DNA]</scope>
    <source>
        <strain evidence="3">IN4F17</strain>
        <tissue evidence="3">Whole Body</tissue>
    </source>
</reference>
<dbReference type="Pfam" id="PF18701">
    <property type="entry name" value="DUF5641"/>
    <property type="match status" value="1"/>
</dbReference>
<feature type="compositionally biased region" description="Basic and acidic residues" evidence="1">
    <location>
        <begin position="86"/>
        <end position="109"/>
    </location>
</feature>
<dbReference type="InterPro" id="IPR001584">
    <property type="entry name" value="Integrase_cat-core"/>
</dbReference>
<dbReference type="PANTHER" id="PTHR47331">
    <property type="entry name" value="PHD-TYPE DOMAIN-CONTAINING PROTEIN"/>
    <property type="match status" value="1"/>
</dbReference>
<feature type="region of interest" description="Disordered" evidence="1">
    <location>
        <begin position="286"/>
        <end position="373"/>
    </location>
</feature>
<dbReference type="SUPFAM" id="SSF53098">
    <property type="entry name" value="Ribonuclease H-like"/>
    <property type="match status" value="1"/>
</dbReference>
<dbReference type="PANTHER" id="PTHR47331:SF2">
    <property type="match status" value="1"/>
</dbReference>
<protein>
    <recommendedName>
        <fullName evidence="2">Integrase catalytic domain-containing protein</fullName>
    </recommendedName>
</protein>